<dbReference type="Proteomes" id="UP000799291">
    <property type="component" value="Unassembled WGS sequence"/>
</dbReference>
<feature type="compositionally biased region" description="Basic and acidic residues" evidence="10">
    <location>
        <begin position="388"/>
        <end position="398"/>
    </location>
</feature>
<keyword evidence="3 9" id="KW-0812">Transmembrane</keyword>
<comment type="similarity">
    <text evidence="2 9">Belongs to the MIP/aquaporin (TC 1.A.8) family.</text>
</comment>
<evidence type="ECO:0000256" key="7">
    <source>
        <dbReference type="ARBA" id="ARBA00023180"/>
    </source>
</evidence>
<keyword evidence="13" id="KW-1185">Reference proteome</keyword>
<feature type="transmembrane region" description="Helical" evidence="11">
    <location>
        <begin position="234"/>
        <end position="254"/>
    </location>
</feature>
<evidence type="ECO:0000256" key="5">
    <source>
        <dbReference type="ARBA" id="ARBA00022989"/>
    </source>
</evidence>
<proteinExistence type="inferred from homology"/>
<keyword evidence="5 11" id="KW-1133">Transmembrane helix</keyword>
<keyword evidence="7" id="KW-0325">Glycoprotein</keyword>
<evidence type="ECO:0000256" key="9">
    <source>
        <dbReference type="RuleBase" id="RU000477"/>
    </source>
</evidence>
<feature type="compositionally biased region" description="Low complexity" evidence="10">
    <location>
        <begin position="399"/>
        <end position="419"/>
    </location>
</feature>
<feature type="compositionally biased region" description="Pro residues" evidence="10">
    <location>
        <begin position="337"/>
        <end position="346"/>
    </location>
</feature>
<feature type="transmembrane region" description="Helical" evidence="11">
    <location>
        <begin position="124"/>
        <end position="143"/>
    </location>
</feature>
<protein>
    <submittedName>
        <fullName evidence="12">Aquaporin-like protein</fullName>
    </submittedName>
</protein>
<comment type="subcellular location">
    <subcellularLocation>
        <location evidence="1">Membrane</location>
        <topology evidence="1">Multi-pass membrane protein</topology>
    </subcellularLocation>
</comment>
<dbReference type="SUPFAM" id="SSF81338">
    <property type="entry name" value="Aquaporin-like"/>
    <property type="match status" value="1"/>
</dbReference>
<dbReference type="GO" id="GO:0015250">
    <property type="term" value="F:water channel activity"/>
    <property type="evidence" value="ECO:0007669"/>
    <property type="project" value="TreeGrafter"/>
</dbReference>
<gene>
    <name evidence="12" type="ORF">K458DRAFT_444851</name>
</gene>
<feature type="transmembrane region" description="Helical" evidence="11">
    <location>
        <begin position="101"/>
        <end position="119"/>
    </location>
</feature>
<dbReference type="InterPro" id="IPR000425">
    <property type="entry name" value="MIP"/>
</dbReference>
<reference evidence="12" key="1">
    <citation type="journal article" date="2020" name="Stud. Mycol.">
        <title>101 Dothideomycetes genomes: a test case for predicting lifestyles and emergence of pathogens.</title>
        <authorList>
            <person name="Haridas S."/>
            <person name="Albert R."/>
            <person name="Binder M."/>
            <person name="Bloem J."/>
            <person name="Labutti K."/>
            <person name="Salamov A."/>
            <person name="Andreopoulos B."/>
            <person name="Baker S."/>
            <person name="Barry K."/>
            <person name="Bills G."/>
            <person name="Bluhm B."/>
            <person name="Cannon C."/>
            <person name="Castanera R."/>
            <person name="Culley D."/>
            <person name="Daum C."/>
            <person name="Ezra D."/>
            <person name="Gonzalez J."/>
            <person name="Henrissat B."/>
            <person name="Kuo A."/>
            <person name="Liang C."/>
            <person name="Lipzen A."/>
            <person name="Lutzoni F."/>
            <person name="Magnuson J."/>
            <person name="Mondo S."/>
            <person name="Nolan M."/>
            <person name="Ohm R."/>
            <person name="Pangilinan J."/>
            <person name="Park H.-J."/>
            <person name="Ramirez L."/>
            <person name="Alfaro M."/>
            <person name="Sun H."/>
            <person name="Tritt A."/>
            <person name="Yoshinaga Y."/>
            <person name="Zwiers L.-H."/>
            <person name="Turgeon B."/>
            <person name="Goodwin S."/>
            <person name="Spatafora J."/>
            <person name="Crous P."/>
            <person name="Grigoriev I."/>
        </authorList>
    </citation>
    <scope>NUCLEOTIDE SEQUENCE</scope>
    <source>
        <strain evidence="12">CBS 122367</strain>
    </source>
</reference>
<dbReference type="AlphaFoldDB" id="A0A6G1IT05"/>
<sequence length="419" mass="45484">MVLPGMKPVYTSDPNRRGERRLPGFGWLPNRVRHMLISMIGEFVGTYLFLFFAFAGTQVANTPPSSIDDPASTATLLYISLAFGFSLAVNVWIFFRISGGLFNPAVSVALALVGAISWLKAGLLILSQILGGIAAAGVVSALLPGPLVVRTRLSDSTSVTRGLFIEMLLTAELIFCIFMLAAEKHKATFLAPIGIGLALFIAELAGVFFTGGSLNPARSFGPDVVLGTFDSFHWIYWVGPVLGAVVAVIFYRLIKFLEYETANPGADSDGREERHTEPLEPADDIRRESRHTDGTDDSEFMRPIHSLNKPIPPHRSTSSRYDTNNTTSADTGTYPLPSLPSQPAPVHPHGYDGHHSIDHPNDRPRAQHHSSSAYGSLHSHSHSRSHHSHYEEASDRSFRSAPSAESGSSDYSSTSRGSS</sequence>
<evidence type="ECO:0000256" key="2">
    <source>
        <dbReference type="ARBA" id="ARBA00006175"/>
    </source>
</evidence>
<keyword evidence="4" id="KW-0677">Repeat</keyword>
<feature type="compositionally biased region" description="Low complexity" evidence="10">
    <location>
        <begin position="369"/>
        <end position="378"/>
    </location>
</feature>
<dbReference type="PANTHER" id="PTHR19139">
    <property type="entry name" value="AQUAPORIN TRANSPORTER"/>
    <property type="match status" value="1"/>
</dbReference>
<feature type="transmembrane region" description="Helical" evidence="11">
    <location>
        <begin position="35"/>
        <end position="55"/>
    </location>
</feature>
<dbReference type="InterPro" id="IPR034294">
    <property type="entry name" value="Aquaporin_transptr"/>
</dbReference>
<feature type="compositionally biased region" description="Basic and acidic residues" evidence="10">
    <location>
        <begin position="349"/>
        <end position="365"/>
    </location>
</feature>
<evidence type="ECO:0000313" key="13">
    <source>
        <dbReference type="Proteomes" id="UP000799291"/>
    </source>
</evidence>
<evidence type="ECO:0000313" key="12">
    <source>
        <dbReference type="EMBL" id="KAF2681376.1"/>
    </source>
</evidence>
<feature type="compositionally biased region" description="Basic and acidic residues" evidence="10">
    <location>
        <begin position="268"/>
        <end position="302"/>
    </location>
</feature>
<feature type="transmembrane region" description="Helical" evidence="11">
    <location>
        <begin position="163"/>
        <end position="182"/>
    </location>
</feature>
<feature type="transmembrane region" description="Helical" evidence="11">
    <location>
        <begin position="76"/>
        <end position="95"/>
    </location>
</feature>
<accession>A0A6G1IT05</accession>
<dbReference type="GO" id="GO:0005886">
    <property type="term" value="C:plasma membrane"/>
    <property type="evidence" value="ECO:0007669"/>
    <property type="project" value="TreeGrafter"/>
</dbReference>
<dbReference type="Gene3D" id="1.20.1080.10">
    <property type="entry name" value="Glycerol uptake facilitator protein"/>
    <property type="match status" value="1"/>
</dbReference>
<comment type="catalytic activity">
    <reaction evidence="8">
        <text>H2O(in) = H2O(out)</text>
        <dbReference type="Rhea" id="RHEA:29667"/>
        <dbReference type="ChEBI" id="CHEBI:15377"/>
    </reaction>
</comment>
<evidence type="ECO:0000256" key="11">
    <source>
        <dbReference type="SAM" id="Phobius"/>
    </source>
</evidence>
<dbReference type="EMBL" id="MU005592">
    <property type="protein sequence ID" value="KAF2681376.1"/>
    <property type="molecule type" value="Genomic_DNA"/>
</dbReference>
<dbReference type="OrthoDB" id="3222at2759"/>
<dbReference type="Pfam" id="PF00230">
    <property type="entry name" value="MIP"/>
    <property type="match status" value="1"/>
</dbReference>
<evidence type="ECO:0000256" key="4">
    <source>
        <dbReference type="ARBA" id="ARBA00022737"/>
    </source>
</evidence>
<evidence type="ECO:0000256" key="10">
    <source>
        <dbReference type="SAM" id="MobiDB-lite"/>
    </source>
</evidence>
<evidence type="ECO:0000256" key="3">
    <source>
        <dbReference type="ARBA" id="ARBA00022692"/>
    </source>
</evidence>
<evidence type="ECO:0000256" key="8">
    <source>
        <dbReference type="ARBA" id="ARBA00034651"/>
    </source>
</evidence>
<dbReference type="CDD" id="cd00333">
    <property type="entry name" value="MIP"/>
    <property type="match status" value="1"/>
</dbReference>
<feature type="compositionally biased region" description="Polar residues" evidence="10">
    <location>
        <begin position="315"/>
        <end position="331"/>
    </location>
</feature>
<dbReference type="PANTHER" id="PTHR19139:SF199">
    <property type="entry name" value="MIP17260P"/>
    <property type="match status" value="1"/>
</dbReference>
<name>A0A6G1IT05_9PLEO</name>
<keyword evidence="6 11" id="KW-0472">Membrane</keyword>
<dbReference type="PRINTS" id="PR00783">
    <property type="entry name" value="MINTRINSICP"/>
</dbReference>
<evidence type="ECO:0000256" key="6">
    <source>
        <dbReference type="ARBA" id="ARBA00023136"/>
    </source>
</evidence>
<organism evidence="12 13">
    <name type="scientific">Lentithecium fluviatile CBS 122367</name>
    <dbReference type="NCBI Taxonomy" id="1168545"/>
    <lineage>
        <taxon>Eukaryota</taxon>
        <taxon>Fungi</taxon>
        <taxon>Dikarya</taxon>
        <taxon>Ascomycota</taxon>
        <taxon>Pezizomycotina</taxon>
        <taxon>Dothideomycetes</taxon>
        <taxon>Pleosporomycetidae</taxon>
        <taxon>Pleosporales</taxon>
        <taxon>Massarineae</taxon>
        <taxon>Lentitheciaceae</taxon>
        <taxon>Lentithecium</taxon>
    </lineage>
</organism>
<dbReference type="InterPro" id="IPR023271">
    <property type="entry name" value="Aquaporin-like"/>
</dbReference>
<keyword evidence="9" id="KW-0813">Transport</keyword>
<feature type="transmembrane region" description="Helical" evidence="11">
    <location>
        <begin position="189"/>
        <end position="214"/>
    </location>
</feature>
<evidence type="ECO:0000256" key="1">
    <source>
        <dbReference type="ARBA" id="ARBA00004141"/>
    </source>
</evidence>
<dbReference type="FunFam" id="1.20.1080.10:FF:000024">
    <property type="entry name" value="MIP aquaporin (Eurofung)"/>
    <property type="match status" value="1"/>
</dbReference>
<feature type="region of interest" description="Disordered" evidence="10">
    <location>
        <begin position="263"/>
        <end position="419"/>
    </location>
</feature>